<dbReference type="Pfam" id="PF08281">
    <property type="entry name" value="Sigma70_r4_2"/>
    <property type="match status" value="1"/>
</dbReference>
<evidence type="ECO:0000313" key="22">
    <source>
        <dbReference type="EMBL" id="RHJ79279.1"/>
    </source>
</evidence>
<dbReference type="PANTHER" id="PTHR43133">
    <property type="entry name" value="RNA POLYMERASE ECF-TYPE SIGMA FACTO"/>
    <property type="match status" value="1"/>
</dbReference>
<reference evidence="23 31" key="3">
    <citation type="journal article" date="2019" name="Nat. Commun.">
        <title>Gram positive-like bacteriocins with broad spectrum anti-Bacteroidales activity encoded on mobile elements of the human gut microbiota.</title>
        <authorList>
            <person name="Bechon N."/>
            <person name="Coyne M.J.Jr."/>
            <person name="Laclare-Mceneany V."/>
            <person name="Chatzidaki-Livanis M."/>
            <person name="Ghigo J.-M."/>
            <person name="Comstock L.E."/>
        </authorList>
    </citation>
    <scope>NUCLEOTIDE SEQUENCE [LARGE SCALE GENOMIC DNA]</scope>
    <source>
        <strain evidence="23 31">CL01T12C17</strain>
    </source>
</reference>
<evidence type="ECO:0000313" key="24">
    <source>
        <dbReference type="Proteomes" id="UP000186631"/>
    </source>
</evidence>
<dbReference type="Proteomes" id="UP000283958">
    <property type="component" value="Unassembled WGS sequence"/>
</dbReference>
<feature type="domain" description="RNA polymerase sigma-70 region 2" evidence="6">
    <location>
        <begin position="12"/>
        <end position="75"/>
    </location>
</feature>
<dbReference type="EMBL" id="WDAL01000088">
    <property type="protein sequence ID" value="KAB6629293.1"/>
    <property type="molecule type" value="Genomic_DNA"/>
</dbReference>
<dbReference type="Proteomes" id="UP000462015">
    <property type="component" value="Unassembled WGS sequence"/>
</dbReference>
<evidence type="ECO:0000313" key="35">
    <source>
        <dbReference type="Proteomes" id="UP000555193"/>
    </source>
</evidence>
<proteinExistence type="inferred from homology"/>
<dbReference type="Proteomes" id="UP000186631">
    <property type="component" value="Unassembled WGS sequence"/>
</dbReference>
<dbReference type="RefSeq" id="WP_005844918.1">
    <property type="nucleotide sequence ID" value="NZ_CAXSKM010000009.1"/>
</dbReference>
<dbReference type="Gene3D" id="1.10.10.10">
    <property type="entry name" value="Winged helix-like DNA-binding domain superfamily/Winged helix DNA-binding domain"/>
    <property type="match status" value="1"/>
</dbReference>
<dbReference type="EMBL" id="JABDSI010000111">
    <property type="protein sequence ID" value="NMW40370.1"/>
    <property type="molecule type" value="Genomic_DNA"/>
</dbReference>
<dbReference type="InterPro" id="IPR014284">
    <property type="entry name" value="RNA_pol_sigma-70_dom"/>
</dbReference>
<organism evidence="21 27">
    <name type="scientific">Phocaeicola vulgatus</name>
    <name type="common">Bacteroides vulgatus</name>
    <dbReference type="NCBI Taxonomy" id="821"/>
    <lineage>
        <taxon>Bacteria</taxon>
        <taxon>Pseudomonadati</taxon>
        <taxon>Bacteroidota</taxon>
        <taxon>Bacteroidia</taxon>
        <taxon>Bacteroidales</taxon>
        <taxon>Bacteroidaceae</taxon>
        <taxon>Phocaeicola</taxon>
    </lineage>
</organism>
<reference evidence="12" key="10">
    <citation type="submission" date="2023-01" db="EMBL/GenBank/DDBJ databases">
        <title>Human gut microbiome strain richness.</title>
        <authorList>
            <person name="Chen-Liaw A."/>
        </authorList>
    </citation>
    <scope>NUCLEOTIDE SEQUENCE</scope>
    <source>
        <strain evidence="12">H9_m1001271B151109d0_201107</strain>
    </source>
</reference>
<dbReference type="EMBL" id="WCZM01000018">
    <property type="protein sequence ID" value="KAB3569317.1"/>
    <property type="molecule type" value="Genomic_DNA"/>
</dbReference>
<keyword evidence="2" id="KW-0805">Transcription regulation</keyword>
<dbReference type="EMBL" id="RWHZ01000057">
    <property type="protein sequence ID" value="TSE47338.1"/>
    <property type="molecule type" value="Genomic_DNA"/>
</dbReference>
<dbReference type="EMBL" id="QSJM01000050">
    <property type="protein sequence ID" value="RHD77494.1"/>
    <property type="molecule type" value="Genomic_DNA"/>
</dbReference>
<dbReference type="EMBL" id="JAKKWZ010000037">
    <property type="protein sequence ID" value="MCG0341500.1"/>
    <property type="molecule type" value="Genomic_DNA"/>
</dbReference>
<dbReference type="Proteomes" id="UP000583639">
    <property type="component" value="Unassembled WGS sequence"/>
</dbReference>
<feature type="domain" description="RNA polymerase sigma factor 70 region 4 type 2" evidence="7">
    <location>
        <begin position="106"/>
        <end position="157"/>
    </location>
</feature>
<dbReference type="Gene3D" id="1.10.1740.10">
    <property type="match status" value="1"/>
</dbReference>
<reference evidence="32 34" key="4">
    <citation type="journal article" date="2019" name="Nat. Med.">
        <title>A library of human gut bacterial isolates paired with longitudinal multiomics data enables mechanistic microbiome research.</title>
        <authorList>
            <person name="Poyet M."/>
            <person name="Groussin M."/>
            <person name="Gibbons S.M."/>
            <person name="Avila-Pacheco J."/>
            <person name="Jiang X."/>
            <person name="Kearney S.M."/>
            <person name="Perrotta A.R."/>
            <person name="Berdy B."/>
            <person name="Zhao S."/>
            <person name="Lieberman T.D."/>
            <person name="Swanson P.K."/>
            <person name="Smith M."/>
            <person name="Roesemann S."/>
            <person name="Alexander J.E."/>
            <person name="Rich S.A."/>
            <person name="Livny J."/>
            <person name="Vlamakis H."/>
            <person name="Clish C."/>
            <person name="Bullock K."/>
            <person name="Deik A."/>
            <person name="Scott J."/>
            <person name="Pierce K.A."/>
            <person name="Xavier R.J."/>
            <person name="Alm E.J."/>
        </authorList>
    </citation>
    <scope>NUCLEOTIDE SEQUENCE [LARGE SCALE GENOMIC DNA]</scope>
    <source>
        <strain evidence="8 32">BIOML-A73</strain>
        <strain evidence="9 34">BIOML-A98</strain>
    </source>
</reference>
<dbReference type="InterPro" id="IPR036388">
    <property type="entry name" value="WH-like_DNA-bd_sf"/>
</dbReference>
<dbReference type="AlphaFoldDB" id="A0A174T390"/>
<dbReference type="GO" id="GO:0003677">
    <property type="term" value="F:DNA binding"/>
    <property type="evidence" value="ECO:0007669"/>
    <property type="project" value="UniProtKB-KW"/>
</dbReference>
<dbReference type="EMBL" id="JAJCQG010000056">
    <property type="protein sequence ID" value="MCB7282501.1"/>
    <property type="molecule type" value="Genomic_DNA"/>
</dbReference>
<evidence type="ECO:0000259" key="6">
    <source>
        <dbReference type="Pfam" id="PF04542"/>
    </source>
</evidence>
<reference evidence="17 30" key="5">
    <citation type="submission" date="2019-09" db="EMBL/GenBank/DDBJ databases">
        <title>Commensal-derived Metabolites Govern Vibrio cholerae Pathogenesis in Host.</title>
        <authorList>
            <person name="Yoon S.S."/>
            <person name="Yoon M.Y."/>
        </authorList>
    </citation>
    <scope>NUCLEOTIDE SEQUENCE [LARGE SCALE GENOMIC DNA]</scope>
    <source>
        <strain evidence="17 30">VIC01</strain>
    </source>
</reference>
<dbReference type="EMBL" id="JABDSH010000090">
    <property type="protein sequence ID" value="NMW38161.1"/>
    <property type="molecule type" value="Genomic_DNA"/>
</dbReference>
<dbReference type="InterPro" id="IPR007627">
    <property type="entry name" value="RNA_pol_sigma70_r2"/>
</dbReference>
<dbReference type="Proteomes" id="UP000283429">
    <property type="component" value="Unassembled WGS sequence"/>
</dbReference>
<evidence type="ECO:0000313" key="33">
    <source>
        <dbReference type="Proteomes" id="UP000460950"/>
    </source>
</evidence>
<dbReference type="Proteomes" id="UP000260640">
    <property type="component" value="Unassembled WGS sequence"/>
</dbReference>
<evidence type="ECO:0000256" key="4">
    <source>
        <dbReference type="ARBA" id="ARBA00023125"/>
    </source>
</evidence>
<dbReference type="SUPFAM" id="SSF88946">
    <property type="entry name" value="Sigma2 domain of RNA polymerase sigma factors"/>
    <property type="match status" value="1"/>
</dbReference>
<dbReference type="Proteomes" id="UP000460950">
    <property type="component" value="Unassembled WGS sequence"/>
</dbReference>
<reference evidence="35 36" key="7">
    <citation type="submission" date="2020-04" db="EMBL/GenBank/DDBJ databases">
        <title>A novel gut-associated lysogenic phage, Bacteroides phage BV01, alters the host transcriptome and bile acid metabolism in Bacteroides vulgatus.</title>
        <authorList>
            <person name="Campbell D.E."/>
            <person name="Ly L."/>
            <person name="Ridlon J.M."/>
            <person name="Hsiao A."/>
            <person name="Degnan P.H."/>
        </authorList>
    </citation>
    <scope>NUCLEOTIDE SEQUENCE [LARGE SCALE GENOMIC DNA]</scope>
    <source>
        <strain evidence="14 35">VPI-4506</strain>
        <strain evidence="15 36">VPI-BV8526</strain>
    </source>
</reference>
<dbReference type="PANTHER" id="PTHR43133:SF8">
    <property type="entry name" value="RNA POLYMERASE SIGMA FACTOR HI_1459-RELATED"/>
    <property type="match status" value="1"/>
</dbReference>
<dbReference type="Proteomes" id="UP000408523">
    <property type="component" value="Unassembled WGS sequence"/>
</dbReference>
<evidence type="ECO:0000313" key="30">
    <source>
        <dbReference type="Proteomes" id="UP000326091"/>
    </source>
</evidence>
<evidence type="ECO:0000313" key="21">
    <source>
        <dbReference type="EMBL" id="RHD77494.1"/>
    </source>
</evidence>
<reference evidence="11" key="9">
    <citation type="submission" date="2022-01" db="EMBL/GenBank/DDBJ databases">
        <authorList>
            <person name="Mingchao X."/>
        </authorList>
    </citation>
    <scope>NUCLEOTIDE SEQUENCE</scope>
    <source>
        <strain evidence="11">Bv4372</strain>
    </source>
</reference>
<dbReference type="GO" id="GO:0016987">
    <property type="term" value="F:sigma factor activity"/>
    <property type="evidence" value="ECO:0007669"/>
    <property type="project" value="UniProtKB-KW"/>
</dbReference>
<evidence type="ECO:0000313" key="17">
    <source>
        <dbReference type="EMBL" id="QEW35032.1"/>
    </source>
</evidence>
<dbReference type="EMBL" id="QRMN01000007">
    <property type="protein sequence ID" value="RHJ79279.1"/>
    <property type="molecule type" value="Genomic_DNA"/>
</dbReference>
<dbReference type="EMBL" id="QRXI01000025">
    <property type="protein sequence ID" value="RGT89312.1"/>
    <property type="molecule type" value="Genomic_DNA"/>
</dbReference>
<dbReference type="Proteomes" id="UP001210999">
    <property type="component" value="Unassembled WGS sequence"/>
</dbReference>
<reference evidence="25 26" key="2">
    <citation type="submission" date="2018-08" db="EMBL/GenBank/DDBJ databases">
        <title>A genome reference for cultivated species of the human gut microbiota.</title>
        <authorList>
            <person name="Zou Y."/>
            <person name="Xue W."/>
            <person name="Luo G."/>
        </authorList>
    </citation>
    <scope>NUCLEOTIDE SEQUENCE [LARGE SCALE GENOMIC DNA]</scope>
    <source>
        <strain evidence="20 28">AF18-14</strain>
        <strain evidence="22 29">AM09-18</strain>
        <strain evidence="21 27">AM30-40</strain>
        <strain evidence="19 26">TF05-18</strain>
        <strain evidence="18 25">TM05-16</strain>
    </source>
</reference>
<dbReference type="CDD" id="cd06171">
    <property type="entry name" value="Sigma70_r4"/>
    <property type="match status" value="1"/>
</dbReference>
<reference evidence="16 24" key="1">
    <citation type="journal article" date="2016" name="Nat. Biotechnol.">
        <title>Measurement of bacterial replication rates in microbial communities.</title>
        <authorList>
            <person name="Brown C.T."/>
            <person name="Olm M.R."/>
            <person name="Thomas B.C."/>
            <person name="Banfield J.F."/>
        </authorList>
    </citation>
    <scope>NUCLEOTIDE SEQUENCE [LARGE SCALE GENOMIC DNA]</scope>
    <source>
        <strain evidence="16">42_262</strain>
    </source>
</reference>
<dbReference type="Proteomes" id="UP000261278">
    <property type="component" value="Unassembled WGS sequence"/>
</dbReference>
<evidence type="ECO:0000313" key="28">
    <source>
        <dbReference type="Proteomes" id="UP000283833"/>
    </source>
</evidence>
<dbReference type="EMBL" id="VULU01000003">
    <property type="protein sequence ID" value="MSS47207.1"/>
    <property type="molecule type" value="Genomic_DNA"/>
</dbReference>
<evidence type="ECO:0000313" key="26">
    <source>
        <dbReference type="Proteomes" id="UP000261278"/>
    </source>
</evidence>
<dbReference type="InterPro" id="IPR013324">
    <property type="entry name" value="RNA_pol_sigma_r3/r4-like"/>
</dbReference>
<protein>
    <submittedName>
        <fullName evidence="17 21">RNA polymerase sigma factor</fullName>
    </submittedName>
    <submittedName>
        <fullName evidence="23">Putative ECF RNA polymerase sigma factor, SigG-like</fullName>
    </submittedName>
    <submittedName>
        <fullName evidence="16">RNA polymerase subunit sigma-70</fullName>
    </submittedName>
</protein>
<evidence type="ECO:0000313" key="9">
    <source>
        <dbReference type="EMBL" id="KAB6629293.1"/>
    </source>
</evidence>
<evidence type="ECO:0000313" key="29">
    <source>
        <dbReference type="Proteomes" id="UP000283958"/>
    </source>
</evidence>
<dbReference type="OMA" id="RIARNYC"/>
<dbReference type="Proteomes" id="UP000433382">
    <property type="component" value="Unassembled WGS sequence"/>
</dbReference>
<dbReference type="Proteomes" id="UP000555193">
    <property type="component" value="Unassembled WGS sequence"/>
</dbReference>
<evidence type="ECO:0000313" key="13">
    <source>
        <dbReference type="EMBL" id="MSS47207.1"/>
    </source>
</evidence>
<keyword evidence="4" id="KW-0238">DNA-binding</keyword>
<dbReference type="Proteomes" id="UP001199363">
    <property type="component" value="Unassembled WGS sequence"/>
</dbReference>
<dbReference type="Proteomes" id="UP000283833">
    <property type="component" value="Unassembled WGS sequence"/>
</dbReference>
<reference evidence="10" key="8">
    <citation type="submission" date="2021-10" db="EMBL/GenBank/DDBJ databases">
        <title>Collection of gut derived symbiotic bacterial strains cultured from healthy donors.</title>
        <authorList>
            <person name="Lin H."/>
            <person name="Littmann E."/>
            <person name="Kohout C."/>
            <person name="Pamer E.G."/>
        </authorList>
    </citation>
    <scope>NUCLEOTIDE SEQUENCE</scope>
    <source>
        <strain evidence="10">DFI.1.167</strain>
    </source>
</reference>
<evidence type="ECO:0000256" key="2">
    <source>
        <dbReference type="ARBA" id="ARBA00023015"/>
    </source>
</evidence>
<evidence type="ECO:0000313" key="20">
    <source>
        <dbReference type="EMBL" id="RGT89312.1"/>
    </source>
</evidence>
<evidence type="ECO:0000259" key="7">
    <source>
        <dbReference type="Pfam" id="PF08281"/>
    </source>
</evidence>
<dbReference type="Proteomes" id="UP001201179">
    <property type="component" value="Unassembled WGS sequence"/>
</dbReference>
<evidence type="ECO:0000313" key="32">
    <source>
        <dbReference type="Proteomes" id="UP000433382"/>
    </source>
</evidence>
<evidence type="ECO:0000313" key="23">
    <source>
        <dbReference type="EMBL" id="TSE47338.1"/>
    </source>
</evidence>
<dbReference type="NCBIfam" id="TIGR02937">
    <property type="entry name" value="sigma70-ECF"/>
    <property type="match status" value="1"/>
</dbReference>
<evidence type="ECO:0000313" key="18">
    <source>
        <dbReference type="EMBL" id="RGJ76654.1"/>
    </source>
</evidence>
<evidence type="ECO:0000313" key="8">
    <source>
        <dbReference type="EMBL" id="KAB3569317.1"/>
    </source>
</evidence>
<dbReference type="Pfam" id="PF04542">
    <property type="entry name" value="Sigma70_r2"/>
    <property type="match status" value="1"/>
</dbReference>
<evidence type="ECO:0000313" key="11">
    <source>
        <dbReference type="EMBL" id="MCG0341500.1"/>
    </source>
</evidence>
<dbReference type="SUPFAM" id="SSF88659">
    <property type="entry name" value="Sigma3 and sigma4 domains of RNA polymerase sigma factors"/>
    <property type="match status" value="1"/>
</dbReference>
<name>A0A174T390_PHOVU</name>
<reference evidence="13 33" key="6">
    <citation type="submission" date="2019-09" db="EMBL/GenBank/DDBJ databases">
        <title>In-depth cultivation of the pig gut microbiome towards novel bacterial diversity and tailored functional studies.</title>
        <authorList>
            <person name="Wylensek D."/>
            <person name="Hitch T.C.A."/>
            <person name="Clavel T."/>
        </authorList>
    </citation>
    <scope>NUCLEOTIDE SEQUENCE [LARGE SCALE GENOMIC DNA]</scope>
    <source>
        <strain evidence="13 33">WCA-389-WT-3C</strain>
    </source>
</reference>
<evidence type="ECO:0000313" key="31">
    <source>
        <dbReference type="Proteomes" id="UP000408523"/>
    </source>
</evidence>
<evidence type="ECO:0000256" key="1">
    <source>
        <dbReference type="ARBA" id="ARBA00010641"/>
    </source>
</evidence>
<evidence type="ECO:0000313" key="25">
    <source>
        <dbReference type="Proteomes" id="UP000260640"/>
    </source>
</evidence>
<dbReference type="InterPro" id="IPR013325">
    <property type="entry name" value="RNA_pol_sigma_r2"/>
</dbReference>
<dbReference type="GeneID" id="5301739"/>
<dbReference type="EMBL" id="MNQV01000172">
    <property type="protein sequence ID" value="OKZ49449.1"/>
    <property type="molecule type" value="Genomic_DNA"/>
</dbReference>
<dbReference type="InterPro" id="IPR013249">
    <property type="entry name" value="RNA_pol_sigma70_r4_t2"/>
</dbReference>
<keyword evidence="5" id="KW-0804">Transcription</keyword>
<evidence type="ECO:0000313" key="19">
    <source>
        <dbReference type="EMBL" id="RGL81112.1"/>
    </source>
</evidence>
<keyword evidence="3" id="KW-0731">Sigma factor</keyword>
<dbReference type="GO" id="GO:0006352">
    <property type="term" value="P:DNA-templated transcription initiation"/>
    <property type="evidence" value="ECO:0007669"/>
    <property type="project" value="InterPro"/>
</dbReference>
<evidence type="ECO:0000313" key="10">
    <source>
        <dbReference type="EMBL" id="MCB7282501.1"/>
    </source>
</evidence>
<evidence type="ECO:0000313" key="15">
    <source>
        <dbReference type="EMBL" id="NMW40370.1"/>
    </source>
</evidence>
<dbReference type="Proteomes" id="UP000326091">
    <property type="component" value="Chromosome"/>
</dbReference>
<evidence type="ECO:0000313" key="14">
    <source>
        <dbReference type="EMBL" id="NMW38161.1"/>
    </source>
</evidence>
<evidence type="ECO:0000313" key="36">
    <source>
        <dbReference type="Proteomes" id="UP000583639"/>
    </source>
</evidence>
<dbReference type="InterPro" id="IPR039425">
    <property type="entry name" value="RNA_pol_sigma-70-like"/>
</dbReference>
<dbReference type="EMBL" id="CP043529">
    <property type="protein sequence ID" value="QEW35032.1"/>
    <property type="molecule type" value="Genomic_DNA"/>
</dbReference>
<sequence length="170" mass="20041">MDAAEFKQQFLPYHRKLYRTAFRLTENPQEAEDMVQEAYLKLWNKRDELAGVLNTEAYCVTLVKNLCYDALRRSRPDEDGHAPEELNLPTDTNIAREVEQRDEVNQVRRLIGRLPEQQKRVILLRDVNDCSFEEIEQATGLNAINIRVLLSRARKKIREQYNAIMNYESK</sequence>
<dbReference type="EMBL" id="JAQKEI010000005">
    <property type="protein sequence ID" value="MDB0850885.1"/>
    <property type="molecule type" value="Genomic_DNA"/>
</dbReference>
<evidence type="ECO:0000256" key="3">
    <source>
        <dbReference type="ARBA" id="ARBA00023082"/>
    </source>
</evidence>
<dbReference type="EMBL" id="QSSN01000039">
    <property type="protein sequence ID" value="RGL81112.1"/>
    <property type="molecule type" value="Genomic_DNA"/>
</dbReference>
<accession>A0A174T390</accession>
<evidence type="ECO:0000313" key="12">
    <source>
        <dbReference type="EMBL" id="MDB0850885.1"/>
    </source>
</evidence>
<evidence type="ECO:0000256" key="5">
    <source>
        <dbReference type="ARBA" id="ARBA00023163"/>
    </source>
</evidence>
<evidence type="ECO:0000313" key="16">
    <source>
        <dbReference type="EMBL" id="OKZ49449.1"/>
    </source>
</evidence>
<gene>
    <name evidence="17" type="primary">sigG</name>
    <name evidence="16" type="ORF">BHV80_08955</name>
    <name evidence="22" type="ORF">DW105_04515</name>
    <name evidence="21" type="ORF">DW783_15375</name>
    <name evidence="20" type="ORF">DWX04_16515</name>
    <name evidence="19" type="ORF">DXC44_20315</name>
    <name evidence="18" type="ORF">DXD46_20555</name>
    <name evidence="23" type="ORF">EH214_03432</name>
    <name evidence="13" type="ORF">FYJ30_02395</name>
    <name evidence="8" type="ORF">GAY01_13050</name>
    <name evidence="9" type="ORF">GAY12_22430</name>
    <name evidence="14" type="ORF">HKQ54_18940</name>
    <name evidence="15" type="ORF">HKQ55_09490</name>
    <name evidence="11" type="ORF">L4X52_16160</name>
    <name evidence="10" type="ORF">LI282_15845</name>
    <name evidence="12" type="ORF">PL594_05105</name>
    <name evidence="17" type="ORF">VIC01_00492</name>
</gene>
<comment type="similarity">
    <text evidence="1">Belongs to the sigma-70 factor family. ECF subfamily.</text>
</comment>
<evidence type="ECO:0000313" key="27">
    <source>
        <dbReference type="Proteomes" id="UP000283429"/>
    </source>
</evidence>
<evidence type="ECO:0000313" key="34">
    <source>
        <dbReference type="Proteomes" id="UP000462015"/>
    </source>
</evidence>
<dbReference type="EMBL" id="QSPP01000108">
    <property type="protein sequence ID" value="RGJ76654.1"/>
    <property type="molecule type" value="Genomic_DNA"/>
</dbReference>